<name>F0XEV9_GROCL</name>
<dbReference type="Proteomes" id="UP000007796">
    <property type="component" value="Unassembled WGS sequence"/>
</dbReference>
<dbReference type="InterPro" id="IPR011009">
    <property type="entry name" value="Kinase-like_dom_sf"/>
</dbReference>
<dbReference type="EMBL" id="GL629765">
    <property type="protein sequence ID" value="EFX03821.1"/>
    <property type="molecule type" value="Genomic_DNA"/>
</dbReference>
<sequence length="422" mass="45695">MNHDDYDSRLDLVHGVLGKHGLKAASVDPLDYDPDCPFPFNNFLYRVQLASPANTKHFTGLDQPCTTAAPAEGLSTVVVRLSNPRAGGLQQANRVQNEVAALYLAQAGMKAVRPSAVSVIPSVYAWQPRTAETEAKAVYGWLIMEYKTGTPLDKLFDDLSPKAKDSVRLQVAQIVAGLQSAPLSDEAPLLGSGYIGGLTITDSGGHIAPGCMTTLKGGPWRSYADFVQTRLADQQTEGGDSSKIKDIFPVSGVEATRRVLVHGDLTMNNMLYDKESGKITGVVDFDFAFIGPPVYEYLISLQDIGGNLPSLMQELEGHESVVNTYLSSTATPADEADLLSEQQVALQSTVSFFGALADAKALPPTDIWGIVTWLNLYRLETLLCPMRLVHPHFLKKKTEDEIAEARKLTESKILACLQGLGT</sequence>
<keyword evidence="2" id="KW-0808">Transferase</keyword>
<organism evidence="3">
    <name type="scientific">Grosmannia clavigera (strain kw1407 / UAMH 11150)</name>
    <name type="common">Blue stain fungus</name>
    <name type="synonym">Graphiocladiella clavigera</name>
    <dbReference type="NCBI Taxonomy" id="655863"/>
    <lineage>
        <taxon>Eukaryota</taxon>
        <taxon>Fungi</taxon>
        <taxon>Dikarya</taxon>
        <taxon>Ascomycota</taxon>
        <taxon>Pezizomycotina</taxon>
        <taxon>Sordariomycetes</taxon>
        <taxon>Sordariomycetidae</taxon>
        <taxon>Ophiostomatales</taxon>
        <taxon>Ophiostomataceae</taxon>
        <taxon>Leptographium</taxon>
    </lineage>
</organism>
<dbReference type="InterPro" id="IPR002575">
    <property type="entry name" value="Aminoglycoside_PTrfase"/>
</dbReference>
<feature type="domain" description="Aminoglycoside phosphotransferase" evidence="1">
    <location>
        <begin position="76"/>
        <end position="305"/>
    </location>
</feature>
<dbReference type="RefSeq" id="XP_014173303.1">
    <property type="nucleotide sequence ID" value="XM_014317828.1"/>
</dbReference>
<dbReference type="InParanoid" id="F0XEV9"/>
<dbReference type="InterPro" id="IPR051678">
    <property type="entry name" value="AGP_Transferase"/>
</dbReference>
<dbReference type="Pfam" id="PF01636">
    <property type="entry name" value="APH"/>
    <property type="match status" value="1"/>
</dbReference>
<dbReference type="STRING" id="655863.F0XEV9"/>
<keyword evidence="3" id="KW-1185">Reference proteome</keyword>
<proteinExistence type="predicted"/>
<dbReference type="PANTHER" id="PTHR21310">
    <property type="entry name" value="AMINOGLYCOSIDE PHOSPHOTRANSFERASE-RELATED-RELATED"/>
    <property type="match status" value="1"/>
</dbReference>
<evidence type="ECO:0000313" key="3">
    <source>
        <dbReference type="Proteomes" id="UP000007796"/>
    </source>
</evidence>
<dbReference type="GO" id="GO:0016740">
    <property type="term" value="F:transferase activity"/>
    <property type="evidence" value="ECO:0007669"/>
    <property type="project" value="UniProtKB-KW"/>
</dbReference>
<dbReference type="eggNOG" id="ENOG502T6GI">
    <property type="taxonomic scope" value="Eukaryota"/>
</dbReference>
<dbReference type="HOGENOM" id="CLU_046553_0_0_1"/>
<dbReference type="OrthoDB" id="2831558at2759"/>
<reference evidence="2 3" key="1">
    <citation type="journal article" date="2011" name="Proc. Natl. Acad. Sci. U.S.A.">
        <title>Genome and transcriptome analyses of the mountain pine beetle-fungal symbiont Grosmannia clavigera, a lodgepole pine pathogen.</title>
        <authorList>
            <person name="DiGuistini S."/>
            <person name="Wang Y."/>
            <person name="Liao N.Y."/>
            <person name="Taylor G."/>
            <person name="Tanguay P."/>
            <person name="Feau N."/>
            <person name="Henrissat B."/>
            <person name="Chan S.K."/>
            <person name="Hesse-Orce U."/>
            <person name="Alamouti S.M."/>
            <person name="Tsui C.K.M."/>
            <person name="Docking R.T."/>
            <person name="Levasseur A."/>
            <person name="Haridas S."/>
            <person name="Robertson G."/>
            <person name="Birol I."/>
            <person name="Holt R.A."/>
            <person name="Marra M.A."/>
            <person name="Hamelin R.C."/>
            <person name="Hirst M."/>
            <person name="Jones S.J.M."/>
            <person name="Bohlmann J."/>
            <person name="Breuil C."/>
        </authorList>
    </citation>
    <scope>NUCLEOTIDE SEQUENCE [LARGE SCALE GENOMIC DNA]</scope>
    <source>
        <strain evidence="3">kw1407 / UAMH 11150</strain>
    </source>
</reference>
<evidence type="ECO:0000313" key="2">
    <source>
        <dbReference type="EMBL" id="EFX03821.1"/>
    </source>
</evidence>
<protein>
    <submittedName>
        <fullName evidence="2">Aminoglycoside phosphotransferase</fullName>
    </submittedName>
</protein>
<accession>F0XEV9</accession>
<dbReference type="PANTHER" id="PTHR21310:SF15">
    <property type="entry name" value="AMINOGLYCOSIDE PHOSPHOTRANSFERASE DOMAIN-CONTAINING PROTEIN"/>
    <property type="match status" value="1"/>
</dbReference>
<dbReference type="Gene3D" id="3.90.1200.10">
    <property type="match status" value="1"/>
</dbReference>
<dbReference type="SUPFAM" id="SSF56112">
    <property type="entry name" value="Protein kinase-like (PK-like)"/>
    <property type="match status" value="1"/>
</dbReference>
<dbReference type="AlphaFoldDB" id="F0XEV9"/>
<dbReference type="GeneID" id="25981039"/>
<evidence type="ECO:0000259" key="1">
    <source>
        <dbReference type="Pfam" id="PF01636"/>
    </source>
</evidence>
<gene>
    <name evidence="2" type="ORF">CMQ_749</name>
</gene>